<feature type="binding site" evidence="13">
    <location>
        <position position="414"/>
    </location>
    <ligand>
        <name>IMP</name>
        <dbReference type="ChEBI" id="CHEBI:58053"/>
    </ligand>
</feature>
<keyword evidence="9 13" id="KW-0560">Oxidoreductase</keyword>
<dbReference type="InterPro" id="IPR001093">
    <property type="entry name" value="IMP_DH_GMPRt"/>
</dbReference>
<feature type="binding site" evidence="13 15">
    <location>
        <begin position="298"/>
        <end position="300"/>
    </location>
    <ligand>
        <name>NAD(+)</name>
        <dbReference type="ChEBI" id="CHEBI:57540"/>
    </ligand>
</feature>
<dbReference type="PIRSF" id="PIRSF000130">
    <property type="entry name" value="IMPDH"/>
    <property type="match status" value="1"/>
</dbReference>
<reference evidence="21 22" key="1">
    <citation type="submission" date="2019-07" db="EMBL/GenBank/DDBJ databases">
        <title>Genome sequencing of lignin-degrading bacterial isolates.</title>
        <authorList>
            <person name="Gladden J."/>
        </authorList>
    </citation>
    <scope>NUCLEOTIDE SEQUENCE [LARGE SCALE GENOMIC DNA]</scope>
    <source>
        <strain evidence="21 22">J19</strain>
    </source>
</reference>
<comment type="pathway">
    <text evidence="13 19">Purine metabolism; XMP biosynthesis via de novo pathway; XMP from IMP: step 1/1.</text>
</comment>
<evidence type="ECO:0000256" key="4">
    <source>
        <dbReference type="ARBA" id="ARBA00022723"/>
    </source>
</evidence>
<comment type="similarity">
    <text evidence="2 13 18">Belongs to the IMPDH/GMPR family.</text>
</comment>
<evidence type="ECO:0000256" key="7">
    <source>
        <dbReference type="ARBA" id="ARBA00022755"/>
    </source>
</evidence>
<dbReference type="SUPFAM" id="SSF54631">
    <property type="entry name" value="CBS-domain pair"/>
    <property type="match status" value="1"/>
</dbReference>
<comment type="subunit">
    <text evidence="3 13">Homotetramer.</text>
</comment>
<dbReference type="GO" id="GO:0006177">
    <property type="term" value="P:GMP biosynthetic process"/>
    <property type="evidence" value="ECO:0007669"/>
    <property type="project" value="UniProtKB-UniRule"/>
</dbReference>
<dbReference type="CDD" id="cd00381">
    <property type="entry name" value="IMPDH"/>
    <property type="match status" value="1"/>
</dbReference>
<feature type="binding site" description="in other chain" evidence="13 16">
    <location>
        <position position="300"/>
    </location>
    <ligand>
        <name>K(+)</name>
        <dbReference type="ChEBI" id="CHEBI:29103"/>
        <note>ligand shared between two tetrameric partners</note>
    </ligand>
</feature>
<keyword evidence="11 17" id="KW-0129">CBS domain</keyword>
<feature type="active site" description="Proton acceptor" evidence="13 14">
    <location>
        <position position="400"/>
    </location>
</feature>
<dbReference type="Proteomes" id="UP000321583">
    <property type="component" value="Unassembled WGS sequence"/>
</dbReference>
<evidence type="ECO:0000256" key="17">
    <source>
        <dbReference type="PROSITE-ProRule" id="PRU00703"/>
    </source>
</evidence>
<protein>
    <recommendedName>
        <fullName evidence="13 19">Inosine-5'-monophosphate dehydrogenase</fullName>
        <shortName evidence="13">IMP dehydrogenase</shortName>
        <shortName evidence="13">IMPD</shortName>
        <shortName evidence="13">IMPDH</shortName>
        <ecNumber evidence="13 19">1.1.1.205</ecNumber>
    </recommendedName>
</protein>
<feature type="binding site" evidence="15">
    <location>
        <begin position="248"/>
        <end position="250"/>
    </location>
    <ligand>
        <name>NAD(+)</name>
        <dbReference type="ChEBI" id="CHEBI:57540"/>
    </ligand>
</feature>
<evidence type="ECO:0000256" key="14">
    <source>
        <dbReference type="PIRSR" id="PIRSR000130-1"/>
    </source>
</evidence>
<dbReference type="InterPro" id="IPR013785">
    <property type="entry name" value="Aldolase_TIM"/>
</dbReference>
<dbReference type="UniPathway" id="UPA00601">
    <property type="reaction ID" value="UER00295"/>
</dbReference>
<evidence type="ECO:0000256" key="15">
    <source>
        <dbReference type="PIRSR" id="PIRSR000130-3"/>
    </source>
</evidence>
<proteinExistence type="inferred from homology"/>
<keyword evidence="8 13" id="KW-0630">Potassium</keyword>
<feature type="binding site" description="in other chain" evidence="13 16">
    <location>
        <position position="305"/>
    </location>
    <ligand>
        <name>K(+)</name>
        <dbReference type="ChEBI" id="CHEBI:29103"/>
        <note>ligand shared between two tetrameric partners</note>
    </ligand>
</feature>
<evidence type="ECO:0000256" key="18">
    <source>
        <dbReference type="RuleBase" id="RU003927"/>
    </source>
</evidence>
<dbReference type="Pfam" id="PF00478">
    <property type="entry name" value="IMPDH"/>
    <property type="match status" value="1"/>
</dbReference>
<comment type="activity regulation">
    <text evidence="13">Mycophenolic acid (MPA) is a non-competitive inhibitor that prevents formation of the closed enzyme conformation by binding to the same site as the amobile flap. In contrast, mizoribine monophosphate (MZP) is a competitive inhibitor that induces the closed conformation. MPA is a potent inhibitor of mammalian IMPDHs but a poor inhibitor of the bacterial enzymes. MZP is a more potent inhibitor of bacterial IMPDH.</text>
</comment>
<dbReference type="PANTHER" id="PTHR11911:SF111">
    <property type="entry name" value="INOSINE-5'-MONOPHOSPHATE DEHYDROGENASE"/>
    <property type="match status" value="1"/>
</dbReference>
<dbReference type="OrthoDB" id="9805398at2"/>
<dbReference type="Pfam" id="PF00571">
    <property type="entry name" value="CBS"/>
    <property type="match status" value="2"/>
</dbReference>
<accession>A0A562E439</accession>
<feature type="domain" description="CBS" evidence="20">
    <location>
        <begin position="153"/>
        <end position="211"/>
    </location>
</feature>
<feature type="binding site" evidence="13">
    <location>
        <begin position="337"/>
        <end position="339"/>
    </location>
    <ligand>
        <name>IMP</name>
        <dbReference type="ChEBI" id="CHEBI:58053"/>
    </ligand>
</feature>
<keyword evidence="5" id="KW-0677">Repeat</keyword>
<dbReference type="NCBIfam" id="TIGR01302">
    <property type="entry name" value="IMP_dehydrog"/>
    <property type="match status" value="1"/>
</dbReference>
<dbReference type="GO" id="GO:0000166">
    <property type="term" value="F:nucleotide binding"/>
    <property type="evidence" value="ECO:0007669"/>
    <property type="project" value="UniProtKB-UniRule"/>
</dbReference>
<feature type="binding site" evidence="13">
    <location>
        <position position="248"/>
    </location>
    <ligand>
        <name>NAD(+)</name>
        <dbReference type="ChEBI" id="CHEBI:57540"/>
    </ligand>
</feature>
<name>A0A562E439_9GAMM</name>
<dbReference type="GO" id="GO:0046872">
    <property type="term" value="F:metal ion binding"/>
    <property type="evidence" value="ECO:0007669"/>
    <property type="project" value="UniProtKB-UniRule"/>
</dbReference>
<evidence type="ECO:0000256" key="2">
    <source>
        <dbReference type="ARBA" id="ARBA00005502"/>
    </source>
</evidence>
<evidence type="ECO:0000259" key="20">
    <source>
        <dbReference type="PROSITE" id="PS51371"/>
    </source>
</evidence>
<feature type="binding site" description="in other chain" evidence="13 16">
    <location>
        <position position="302"/>
    </location>
    <ligand>
        <name>K(+)</name>
        <dbReference type="ChEBI" id="CHEBI:29103"/>
        <note>ligand shared between two tetrameric partners</note>
    </ligand>
</feature>
<evidence type="ECO:0000256" key="3">
    <source>
        <dbReference type="ARBA" id="ARBA00011881"/>
    </source>
</evidence>
<evidence type="ECO:0000313" key="22">
    <source>
        <dbReference type="Proteomes" id="UP000321583"/>
    </source>
</evidence>
<evidence type="ECO:0000256" key="9">
    <source>
        <dbReference type="ARBA" id="ARBA00023002"/>
    </source>
</evidence>
<evidence type="ECO:0000256" key="1">
    <source>
        <dbReference type="ARBA" id="ARBA00001958"/>
    </source>
</evidence>
<evidence type="ECO:0000256" key="12">
    <source>
        <dbReference type="ARBA" id="ARBA00048028"/>
    </source>
</evidence>
<dbReference type="InterPro" id="IPR046342">
    <property type="entry name" value="CBS_dom_sf"/>
</dbReference>
<dbReference type="RefSeq" id="WP_028914975.1">
    <property type="nucleotide sequence ID" value="NZ_VLJS01000016.1"/>
</dbReference>
<comment type="cofactor">
    <cofactor evidence="1 13">
        <name>K(+)</name>
        <dbReference type="ChEBI" id="CHEBI:29103"/>
    </cofactor>
</comment>
<evidence type="ECO:0000256" key="6">
    <source>
        <dbReference type="ARBA" id="ARBA00022749"/>
    </source>
</evidence>
<keyword evidence="6 13" id="KW-0332">GMP biosynthesis</keyword>
<dbReference type="AlphaFoldDB" id="A0A562E439"/>
<dbReference type="HAMAP" id="MF_01964">
    <property type="entry name" value="IMPDH"/>
    <property type="match status" value="1"/>
</dbReference>
<evidence type="ECO:0000256" key="19">
    <source>
        <dbReference type="RuleBase" id="RU003928"/>
    </source>
</evidence>
<dbReference type="PANTHER" id="PTHR11911">
    <property type="entry name" value="INOSINE-5-MONOPHOSPHATE DEHYDROGENASE RELATED"/>
    <property type="match status" value="1"/>
</dbReference>
<dbReference type="EC" id="1.1.1.205" evidence="13 19"/>
<dbReference type="PROSITE" id="PS00487">
    <property type="entry name" value="IMP_DH_GMP_RED"/>
    <property type="match status" value="1"/>
</dbReference>
<comment type="function">
    <text evidence="13">Catalyzes the conversion of inosine 5'-phosphate (IMP) to xanthosine 5'-phosphate (XMP), the first committed and rate-limiting step in the de novo synthesis of guanine nucleotides, and therefore plays an important role in the regulation of cell growth.</text>
</comment>
<dbReference type="SMART" id="SM01240">
    <property type="entry name" value="IMPDH"/>
    <property type="match status" value="1"/>
</dbReference>
<feature type="binding site" evidence="13">
    <location>
        <begin position="384"/>
        <end position="388"/>
    </location>
    <ligand>
        <name>IMP</name>
        <dbReference type="ChEBI" id="CHEBI:58053"/>
    </ligand>
</feature>
<dbReference type="GO" id="GO:0006183">
    <property type="term" value="P:GTP biosynthetic process"/>
    <property type="evidence" value="ECO:0007669"/>
    <property type="project" value="TreeGrafter"/>
</dbReference>
<dbReference type="SMART" id="SM00116">
    <property type="entry name" value="CBS"/>
    <property type="match status" value="2"/>
</dbReference>
<dbReference type="Gene3D" id="3.20.20.70">
    <property type="entry name" value="Aldolase class I"/>
    <property type="match status" value="1"/>
</dbReference>
<comment type="catalytic activity">
    <reaction evidence="12 13 19">
        <text>IMP + NAD(+) + H2O = XMP + NADH + H(+)</text>
        <dbReference type="Rhea" id="RHEA:11708"/>
        <dbReference type="ChEBI" id="CHEBI:15377"/>
        <dbReference type="ChEBI" id="CHEBI:15378"/>
        <dbReference type="ChEBI" id="CHEBI:57464"/>
        <dbReference type="ChEBI" id="CHEBI:57540"/>
        <dbReference type="ChEBI" id="CHEBI:57945"/>
        <dbReference type="ChEBI" id="CHEBI:58053"/>
        <dbReference type="EC" id="1.1.1.205"/>
    </reaction>
</comment>
<dbReference type="PROSITE" id="PS51371">
    <property type="entry name" value="CBS"/>
    <property type="match status" value="2"/>
</dbReference>
<keyword evidence="10 13" id="KW-0520">NAD</keyword>
<feature type="binding site" evidence="13">
    <location>
        <position position="303"/>
    </location>
    <ligand>
        <name>IMP</name>
        <dbReference type="ChEBI" id="CHEBI:58053"/>
    </ligand>
</feature>
<evidence type="ECO:0000256" key="13">
    <source>
        <dbReference type="HAMAP-Rule" id="MF_01964"/>
    </source>
</evidence>
<keyword evidence="7 13" id="KW-0658">Purine biosynthesis</keyword>
<feature type="binding site" evidence="13">
    <location>
        <position position="469"/>
    </location>
    <ligand>
        <name>K(+)</name>
        <dbReference type="ChEBI" id="CHEBI:29103"/>
        <note>ligand shared between two tetrameric partners</note>
    </ligand>
</feature>
<dbReference type="InterPro" id="IPR015875">
    <property type="entry name" value="IMP_DH/GMP_Rdtase_CS"/>
</dbReference>
<gene>
    <name evidence="13" type="primary">guaB</name>
    <name evidence="21" type="ORF">L613_011200000050</name>
</gene>
<dbReference type="GO" id="GO:0003938">
    <property type="term" value="F:IMP dehydrogenase activity"/>
    <property type="evidence" value="ECO:0007669"/>
    <property type="project" value="UniProtKB-UniRule"/>
</dbReference>
<keyword evidence="4 13" id="KW-0479">Metal-binding</keyword>
<keyword evidence="22" id="KW-1185">Reference proteome</keyword>
<feature type="binding site" evidence="13">
    <location>
        <position position="468"/>
    </location>
    <ligand>
        <name>K(+)</name>
        <dbReference type="ChEBI" id="CHEBI:29103"/>
        <note>ligand shared between two tetrameric partners</note>
    </ligand>
</feature>
<organism evidence="21 22">
    <name type="scientific">Pseudoxanthomonas taiwanensis J19</name>
    <dbReference type="NCBI Taxonomy" id="935569"/>
    <lineage>
        <taxon>Bacteria</taxon>
        <taxon>Pseudomonadati</taxon>
        <taxon>Pseudomonadota</taxon>
        <taxon>Gammaproteobacteria</taxon>
        <taxon>Lysobacterales</taxon>
        <taxon>Lysobacteraceae</taxon>
        <taxon>Pseudoxanthomonas</taxon>
    </lineage>
</organism>
<feature type="active site" description="Thioimidate intermediate" evidence="13 14">
    <location>
        <position position="305"/>
    </location>
</feature>
<dbReference type="SUPFAM" id="SSF51412">
    <property type="entry name" value="Inosine monophosphate dehydrogenase (IMPDH)"/>
    <property type="match status" value="1"/>
</dbReference>
<evidence type="ECO:0000256" key="8">
    <source>
        <dbReference type="ARBA" id="ARBA00022958"/>
    </source>
</evidence>
<dbReference type="FunFam" id="3.20.20.70:FF:000003">
    <property type="entry name" value="GMP reductase"/>
    <property type="match status" value="1"/>
</dbReference>
<comment type="caution">
    <text evidence="21">The sequence shown here is derived from an EMBL/GenBank/DDBJ whole genome shotgun (WGS) entry which is preliminary data.</text>
</comment>
<evidence type="ECO:0000256" key="11">
    <source>
        <dbReference type="ARBA" id="ARBA00023122"/>
    </source>
</evidence>
<evidence type="ECO:0000256" key="5">
    <source>
        <dbReference type="ARBA" id="ARBA00022737"/>
    </source>
</evidence>
<dbReference type="InterPro" id="IPR000644">
    <property type="entry name" value="CBS_dom"/>
</dbReference>
<sequence>MLRIKAEALTYDDVSLVPAHSTVLPKDVSLETRLTRDLRVKLPIVSAAMDTVTEARLAIAMAQLGGIGIIHKNLTVEQQANEVAKVKKFEAGVIKDPFTVNPDTTIGEVLQLTRARNISGVPVVDANGQLAGIVTSRDMRFEKKLDDPVRHIMTKKDRLVTVKEGASDDEIFQLLHKHRIEKVLVVNDDFQLRGMITVKDIQKKTDNPNAAKDAHSRLMVGAAVGVGGDTEQRVEALVAAGVDVLIVDTAHGHSQGVLDRVAWVKKNFPQVQVVGGNIVTGDAALALFDAGADAVKVGVGPGSICTTRVVAGVGVPQITAIDDVAEALQDRIPLIADGGIRYSGDIGKAIAAGASTVMIGGLFAGTEESPGEVELFQGRSYKSYRGMGSLGAMEKGSKDRYFQDASDADKLVPEGIEGRVPYRGPLSGIIHQLAGGLRATMGYVGCATIEEMRKKPQFVVITGAGQRESHVHDVTITKQPPNYQIG</sequence>
<feature type="binding site" evidence="13">
    <location>
        <begin position="360"/>
        <end position="361"/>
    </location>
    <ligand>
        <name>IMP</name>
        <dbReference type="ChEBI" id="CHEBI:58053"/>
    </ligand>
</feature>
<feature type="domain" description="CBS" evidence="20">
    <location>
        <begin position="93"/>
        <end position="149"/>
    </location>
</feature>
<comment type="caution">
    <text evidence="13">Lacks conserved residue(s) required for the propagation of feature annotation.</text>
</comment>
<feature type="binding site" evidence="13">
    <location>
        <position position="470"/>
    </location>
    <ligand>
        <name>K(+)</name>
        <dbReference type="ChEBI" id="CHEBI:29103"/>
        <note>ligand shared between two tetrameric partners</note>
    </ligand>
</feature>
<evidence type="ECO:0000256" key="10">
    <source>
        <dbReference type="ARBA" id="ARBA00023027"/>
    </source>
</evidence>
<evidence type="ECO:0000256" key="16">
    <source>
        <dbReference type="PIRSR" id="PIRSR000130-4"/>
    </source>
</evidence>
<dbReference type="InterPro" id="IPR005990">
    <property type="entry name" value="IMP_DH"/>
</dbReference>
<evidence type="ECO:0000313" key="21">
    <source>
        <dbReference type="EMBL" id="TWH16796.1"/>
    </source>
</evidence>
<dbReference type="CDD" id="cd04601">
    <property type="entry name" value="CBS_pair_IMPDH"/>
    <property type="match status" value="1"/>
</dbReference>
<dbReference type="EMBL" id="VLJS01000016">
    <property type="protein sequence ID" value="TWH16796.1"/>
    <property type="molecule type" value="Genomic_DNA"/>
</dbReference>